<evidence type="ECO:0000313" key="2">
    <source>
        <dbReference type="Proteomes" id="UP000219259"/>
    </source>
</evidence>
<organism evidence="1 2">
    <name type="scientific">Tannerella forsythia</name>
    <name type="common">Bacteroides forsythus</name>
    <dbReference type="NCBI Taxonomy" id="28112"/>
    <lineage>
        <taxon>Bacteria</taxon>
        <taxon>Pseudomonadati</taxon>
        <taxon>Bacteroidota</taxon>
        <taxon>Bacteroidia</taxon>
        <taxon>Bacteroidales</taxon>
        <taxon>Tannerellaceae</taxon>
        <taxon>Tannerella</taxon>
    </lineage>
</organism>
<dbReference type="Proteomes" id="UP000219259">
    <property type="component" value="Unassembled WGS sequence"/>
</dbReference>
<accession>A0A2A6E9H9</accession>
<gene>
    <name evidence="1" type="ORF">CLI86_02045</name>
</gene>
<dbReference type="EMBL" id="NSLJ01000004">
    <property type="protein sequence ID" value="PDP44681.1"/>
    <property type="molecule type" value="Genomic_DNA"/>
</dbReference>
<dbReference type="AlphaFoldDB" id="A0A2A6E9H9"/>
<name>A0A2A6E9H9_TANFO</name>
<reference evidence="1 2" key="1">
    <citation type="submission" date="2017-09" db="EMBL/GenBank/DDBJ databases">
        <title>Phase variable restriction modification systems are present in the genome sequences of periodontal pathogens Prevotella intermedia, Tannerella forsythia and Porphyromonas gingivalis.</title>
        <authorList>
            <person name="Haigh R.D."/>
            <person name="Crawford L."/>
            <person name="Ralph J."/>
            <person name="Wanford J."/>
            <person name="Vartoukian S.R."/>
            <person name="Hijazib K."/>
            <person name="Wade W."/>
            <person name="Oggioni M.R."/>
        </authorList>
    </citation>
    <scope>NUCLEOTIDE SEQUENCE [LARGE SCALE GENOMIC DNA]</scope>
    <source>
        <strain evidence="1 2">WW11663</strain>
    </source>
</reference>
<proteinExistence type="predicted"/>
<comment type="caution">
    <text evidence="1">The sequence shown here is derived from an EMBL/GenBank/DDBJ whole genome shotgun (WGS) entry which is preliminary data.</text>
</comment>
<protein>
    <submittedName>
        <fullName evidence="1">Uncharacterized protein</fullName>
    </submittedName>
</protein>
<evidence type="ECO:0000313" key="1">
    <source>
        <dbReference type="EMBL" id="PDP44681.1"/>
    </source>
</evidence>
<sequence length="99" mass="11214">MANSARSWGIKSGIWLLSSMGERKLNFKKVCKVDQIVERIKGWIRAASIEKGYCEELISIYGQQGSGDWATDRLNELDGRIEALEDVLNLFKEQGYDGE</sequence>